<name>A0A4D7BDE5_9HYPH</name>
<keyword evidence="3" id="KW-1185">Reference proteome</keyword>
<dbReference type="AlphaFoldDB" id="A0A4D7BDE5"/>
<evidence type="ECO:0000259" key="1">
    <source>
        <dbReference type="Pfam" id="PF06568"/>
    </source>
</evidence>
<sequence length="132" mass="14085">MASCLRPDIGPARRQTMTMITATLASALFAAVAGARRLVDALTSWRQSRRDYRVLYEMDDRTLGDLGLTRSDLRDATAVDYFDDPTLILAARAIERSGRPVAASPAIAAGPSIKAEACTRTAVATGTAIPCN</sequence>
<evidence type="ECO:0000313" key="2">
    <source>
        <dbReference type="EMBL" id="QCI68008.1"/>
    </source>
</evidence>
<dbReference type="OrthoDB" id="7861975at2"/>
<dbReference type="Pfam" id="PF06568">
    <property type="entry name" value="YjiS-like"/>
    <property type="match status" value="1"/>
</dbReference>
<organism evidence="2 3">
    <name type="scientific">Phreatobacter stygius</name>
    <dbReference type="NCBI Taxonomy" id="1940610"/>
    <lineage>
        <taxon>Bacteria</taxon>
        <taxon>Pseudomonadati</taxon>
        <taxon>Pseudomonadota</taxon>
        <taxon>Alphaproteobacteria</taxon>
        <taxon>Hyphomicrobiales</taxon>
        <taxon>Phreatobacteraceae</taxon>
        <taxon>Phreatobacter</taxon>
    </lineage>
</organism>
<dbReference type="EMBL" id="CP039690">
    <property type="protein sequence ID" value="QCI68008.1"/>
    <property type="molecule type" value="Genomic_DNA"/>
</dbReference>
<proteinExistence type="predicted"/>
<evidence type="ECO:0000313" key="3">
    <source>
        <dbReference type="Proteomes" id="UP000298781"/>
    </source>
</evidence>
<dbReference type="InterPro" id="IPR009506">
    <property type="entry name" value="YjiS-like"/>
</dbReference>
<feature type="domain" description="YjiS-like" evidence="1">
    <location>
        <begin position="38"/>
        <end position="74"/>
    </location>
</feature>
<accession>A0A4D7BDE5</accession>
<protein>
    <submittedName>
        <fullName evidence="2">DUF1127 domain-containing protein</fullName>
    </submittedName>
</protein>
<reference evidence="2 3" key="1">
    <citation type="submission" date="2019-04" db="EMBL/GenBank/DDBJ databases">
        <title>Phreatobacter aquaticus sp. nov.</title>
        <authorList>
            <person name="Choi A."/>
        </authorList>
    </citation>
    <scope>NUCLEOTIDE SEQUENCE [LARGE SCALE GENOMIC DNA]</scope>
    <source>
        <strain evidence="2 3">KCTC 52518</strain>
    </source>
</reference>
<gene>
    <name evidence="2" type="ORF">E8M01_29545</name>
</gene>
<dbReference type="KEGG" id="pstg:E8M01_29545"/>
<dbReference type="Proteomes" id="UP000298781">
    <property type="component" value="Chromosome"/>
</dbReference>